<accession>A0A183KMU6</accession>
<evidence type="ECO:0000313" key="2">
    <source>
        <dbReference type="Proteomes" id="UP000279833"/>
    </source>
</evidence>
<keyword evidence="2" id="KW-1185">Reference proteome</keyword>
<evidence type="ECO:0000313" key="3">
    <source>
        <dbReference type="WBParaSite" id="SCUD_0001637401-mRNA-1"/>
    </source>
</evidence>
<dbReference type="GO" id="GO:0048487">
    <property type="term" value="F:beta-tubulin binding"/>
    <property type="evidence" value="ECO:0007669"/>
    <property type="project" value="TreeGrafter"/>
</dbReference>
<reference evidence="3" key="1">
    <citation type="submission" date="2016-06" db="UniProtKB">
        <authorList>
            <consortium name="WormBaseParasite"/>
        </authorList>
    </citation>
    <scope>IDENTIFICATION</scope>
</reference>
<dbReference type="PANTHER" id="PTHR20929">
    <property type="entry name" value="LUNG ADENOMA SUSCEPTIBILITY 1-RELATED"/>
    <property type="match status" value="1"/>
</dbReference>
<dbReference type="AlphaFoldDB" id="A0A183KMU6"/>
<gene>
    <name evidence="1" type="ORF">SCUD_LOCUS16373</name>
</gene>
<dbReference type="GO" id="GO:0005930">
    <property type="term" value="C:axoneme"/>
    <property type="evidence" value="ECO:0007669"/>
    <property type="project" value="TreeGrafter"/>
</dbReference>
<dbReference type="GO" id="GO:0008017">
    <property type="term" value="F:microtubule binding"/>
    <property type="evidence" value="ECO:0007669"/>
    <property type="project" value="TreeGrafter"/>
</dbReference>
<dbReference type="WBParaSite" id="SCUD_0001637401-mRNA-1">
    <property type="protein sequence ID" value="SCUD_0001637401-mRNA-1"/>
    <property type="gene ID" value="SCUD_0001637401"/>
</dbReference>
<reference evidence="1 2" key="2">
    <citation type="submission" date="2018-11" db="EMBL/GenBank/DDBJ databases">
        <authorList>
            <consortium name="Pathogen Informatics"/>
        </authorList>
    </citation>
    <scope>NUCLEOTIDE SEQUENCE [LARGE SCALE GENOMIC DNA]</scope>
    <source>
        <strain evidence="1">Dakar</strain>
        <strain evidence="2">Dakar, Senegal</strain>
    </source>
</reference>
<sequence>MKTMNYNCKELERIAQDKVGWRMLVSGLCSFTRSNRQPENWIKADMEEDAIDLGDYHVIGGIIRFELLTLPRQPKTVKGWTITTCVKPPKLHPFEYIVDTSEEISQRRRGISKNTLRRETETEMRRMNKNWIELERKAEDIVGWRILVGGLCFTESINQDPLLARWDPEKLQWRTTGIQLIKFNEDDNTIVFNTSVFGTMAIFQDFHINMPFQYWELRPLPLRRNDLINTTVQSIHSDPINDPTNIKNSLITNEHQSITMIKSTTPITKSNKPMNQEVITASSPEPIGIEHNQNGITDKSTECIILGPVTTLGLSNDEYQSILQSSSITNQCLLIIMGGCIELRLHILGDRISILPSIPVTETIKGIGGDSSMINGSSKGINVTERNDTDILKHSKRELNHLWGKWFTLNELITVLQQSGMNIFPREDSVSRIDCLNKVCTLFFVLVFNIDFLLKYII</sequence>
<dbReference type="EMBL" id="UZAK01038591">
    <property type="protein sequence ID" value="VDP61447.1"/>
    <property type="molecule type" value="Genomic_DNA"/>
</dbReference>
<dbReference type="PRINTS" id="PR02043">
    <property type="entry name" value="CANCERSCCP1"/>
</dbReference>
<organism evidence="3">
    <name type="scientific">Schistosoma curassoni</name>
    <dbReference type="NCBI Taxonomy" id="6186"/>
    <lineage>
        <taxon>Eukaryota</taxon>
        <taxon>Metazoa</taxon>
        <taxon>Spiralia</taxon>
        <taxon>Lophotrochozoa</taxon>
        <taxon>Platyhelminthes</taxon>
        <taxon>Trematoda</taxon>
        <taxon>Digenea</taxon>
        <taxon>Strigeidida</taxon>
        <taxon>Schistosomatoidea</taxon>
        <taxon>Schistosomatidae</taxon>
        <taxon>Schistosoma</taxon>
    </lineage>
</organism>
<protein>
    <submittedName>
        <fullName evidence="3">DUF3506 domain-containing protein</fullName>
    </submittedName>
</protein>
<dbReference type="Proteomes" id="UP000279833">
    <property type="component" value="Unassembled WGS sequence"/>
</dbReference>
<dbReference type="InterPro" id="IPR023247">
    <property type="entry name" value="IC97/Dnai7-like"/>
</dbReference>
<evidence type="ECO:0000313" key="1">
    <source>
        <dbReference type="EMBL" id="VDP61447.1"/>
    </source>
</evidence>
<name>A0A183KMU6_9TREM</name>
<proteinExistence type="predicted"/>
<dbReference type="PANTHER" id="PTHR20929:SF11">
    <property type="entry name" value="DYNEIN AXONEMAL INTERMEDIATE CHAIN 7"/>
    <property type="match status" value="1"/>
</dbReference>